<reference evidence="1 2" key="1">
    <citation type="submission" date="2013-11" db="EMBL/GenBank/DDBJ databases">
        <title>Opisthorchis viverrini - life in the bile duct.</title>
        <authorList>
            <person name="Young N.D."/>
            <person name="Nagarajan N."/>
            <person name="Lin S.J."/>
            <person name="Korhonen P.K."/>
            <person name="Jex A.R."/>
            <person name="Hall R.S."/>
            <person name="Safavi-Hemami H."/>
            <person name="Kaewkong W."/>
            <person name="Bertrand D."/>
            <person name="Gao S."/>
            <person name="Seet Q."/>
            <person name="Wongkham S."/>
            <person name="Teh B.T."/>
            <person name="Wongkham C."/>
            <person name="Intapan P.M."/>
            <person name="Maleewong W."/>
            <person name="Yang X."/>
            <person name="Hu M."/>
            <person name="Wang Z."/>
            <person name="Hofmann A."/>
            <person name="Sternberg P.W."/>
            <person name="Tan P."/>
            <person name="Wang J."/>
            <person name="Gasser R.B."/>
        </authorList>
    </citation>
    <scope>NUCLEOTIDE SEQUENCE [LARGE SCALE GENOMIC DNA]</scope>
</reference>
<evidence type="ECO:0000313" key="1">
    <source>
        <dbReference type="EMBL" id="KER19633.1"/>
    </source>
</evidence>
<organism evidence="1 2">
    <name type="scientific">Opisthorchis viverrini</name>
    <name type="common">Southeast Asian liver fluke</name>
    <dbReference type="NCBI Taxonomy" id="6198"/>
    <lineage>
        <taxon>Eukaryota</taxon>
        <taxon>Metazoa</taxon>
        <taxon>Spiralia</taxon>
        <taxon>Lophotrochozoa</taxon>
        <taxon>Platyhelminthes</taxon>
        <taxon>Trematoda</taxon>
        <taxon>Digenea</taxon>
        <taxon>Opisthorchiida</taxon>
        <taxon>Opisthorchiata</taxon>
        <taxon>Opisthorchiidae</taxon>
        <taxon>Opisthorchis</taxon>
    </lineage>
</organism>
<dbReference type="EMBL" id="KL597164">
    <property type="protein sequence ID" value="KER19633.1"/>
    <property type="molecule type" value="Genomic_DNA"/>
</dbReference>
<dbReference type="KEGG" id="ovi:T265_11645"/>
<keyword evidence="2" id="KW-1185">Reference proteome</keyword>
<dbReference type="Proteomes" id="UP000054324">
    <property type="component" value="Unassembled WGS sequence"/>
</dbReference>
<sequence>MAPLHPSHCLQYIAPFPIPSINGQLTVLYLRTNISAPASNAQLTTPPPRIIGEQNCSSYNHCTTSVLVCFKTRCTAYINAKNQVKLVQHIVYKMYKFLRLLDTTLATGIRRILGHGWLLGPDFRKIRDRRDTGPPSVQNFWPILRGIGFSTLTKQPTYVEMEMDLKEASRHTLYVPTGLRLDPPIFLTGSHVRIDCSSDGSLPPVPISFSIECPPPPTAVVEHDRVTQAKQSLSYEQFYRTYGFRSPPTLADLAPYVARKHASQLLRLGHVAIGKDNKTLRATLSITEKAHDCHVVCRLAGKETRRRLTVYCELIIQSFISFATEPHDRKRRPTLDLTWQRSMKEITKRLGAVGATRLPGWRPRDPHCAWLETLQDMAANRCQWRSCCQFLSRSPDVCFKTRCTAYINAKNQVKLVQHIVYKMYKFLRLLDTTLATGIRRILGHGWLLGPDFRKIRDRRDTGPPSVQNFWPILRGIGFSTLTKQPTYVEMEMDLKEASRHTLYVPTGLRLDPPIFLTGSHVRIDCSSDGSLPPVPISFSIECPPPPTAVVEHDRVTQAKQSLSYEQFYRTYGFRSPPTLADLAPYVARKHASQLLRLGHVAIGKDNKTLRATLSITEKAHDCHVVCRLAGKETRRRLTRSMKEITKRLGAVGATRLPGWRPRDPHCAWLETLQDMAANRCQWRSCCQFLSRSPELSNKSWLYGSEASVLNTDVMLSVMMVRGLNPTSDSRFPLSRLERPGSVPALALPSGGMAARHRMGATTERFLFATRLMSCTEVDLDYGGNQSIVAVVSDSKSVVKFYQSTLGFQSSYIIGSMTSVFNIDASLPYNHDLFESLIVKKRVKTLTQAIWIETDDKNATDIDCQSYLVVSPTRHTVFICIHDQLSRARWPKWLEREFTDRKVRGSNPISVSRPPLPSLGQPGSIPALALPSGGMAVRHRKGVIAEKFSIFSKFSTALPPEGSTRTGLLPGCPSLDSESREAEFGFEPRTFRSCNPLQSKIVSGRDGPSGQSANLPTGRSVVRTRPLPLDFPRLDLGNLAVSQPSCNLRVAWQLGTERVLQLNEAYAASLLIFLENGGETAQRLERELTDRKIRGLGNLAVSQPSCFLLVTWHVGTGRFLQLNDFSGKQLVVL</sequence>
<dbReference type="STRING" id="6198.A0A074YY85"/>
<dbReference type="AlphaFoldDB" id="A0A074YY85"/>
<accession>A0A074YY85</accession>
<dbReference type="OrthoDB" id="5567124at2759"/>
<evidence type="ECO:0000313" key="2">
    <source>
        <dbReference type="Proteomes" id="UP000054324"/>
    </source>
</evidence>
<dbReference type="RefSeq" id="XP_009176618.1">
    <property type="nucleotide sequence ID" value="XM_009178354.1"/>
</dbReference>
<gene>
    <name evidence="1" type="ORF">T265_11645</name>
</gene>
<proteinExistence type="predicted"/>
<dbReference type="GeneID" id="20325813"/>
<name>A0A074YY85_OPIVI</name>
<dbReference type="CTD" id="20325813"/>
<protein>
    <submittedName>
        <fullName evidence="1">Uncharacterized protein</fullName>
    </submittedName>
</protein>